<evidence type="ECO:0000313" key="3">
    <source>
        <dbReference type="EMBL" id="CAF5085425.1"/>
    </source>
</evidence>
<comment type="caution">
    <text evidence="2">The sequence shown here is derived from an EMBL/GenBank/DDBJ whole genome shotgun (WGS) entry which is preliminary data.</text>
</comment>
<reference evidence="2" key="1">
    <citation type="submission" date="2021-02" db="EMBL/GenBank/DDBJ databases">
        <authorList>
            <person name="Nowell W R."/>
        </authorList>
    </citation>
    <scope>NUCLEOTIDE SEQUENCE</scope>
</reference>
<name>A0A821ZJE8_9BILA</name>
<dbReference type="Proteomes" id="UP000663848">
    <property type="component" value="Unassembled WGS sequence"/>
</dbReference>
<gene>
    <name evidence="3" type="ORF">QYT958_LOCUS44112</name>
    <name evidence="1" type="ORF">UJA718_LOCUS49435</name>
    <name evidence="2" type="ORF">UJA718_LOCUS49464</name>
</gene>
<sequence>YINKQVLSLEKIQEMFECRKEEIALIRIIDSYAYNNATTSAPIILDSDEALLGPRFKII</sequence>
<evidence type="ECO:0000313" key="4">
    <source>
        <dbReference type="Proteomes" id="UP000663873"/>
    </source>
</evidence>
<accession>A0A821ZJE8</accession>
<evidence type="ECO:0000313" key="2">
    <source>
        <dbReference type="EMBL" id="CAF4983914.1"/>
    </source>
</evidence>
<dbReference type="EMBL" id="CAJOBR010066377">
    <property type="protein sequence ID" value="CAF5085425.1"/>
    <property type="molecule type" value="Genomic_DNA"/>
</dbReference>
<dbReference type="Proteomes" id="UP000663873">
    <property type="component" value="Unassembled WGS sequence"/>
</dbReference>
<protein>
    <submittedName>
        <fullName evidence="2">Uncharacterized protein</fullName>
    </submittedName>
</protein>
<feature type="non-terminal residue" evidence="2">
    <location>
        <position position="1"/>
    </location>
</feature>
<dbReference type="EMBL" id="CAJOBP010103775">
    <property type="protein sequence ID" value="CAF4983443.1"/>
    <property type="molecule type" value="Genomic_DNA"/>
</dbReference>
<proteinExistence type="predicted"/>
<keyword evidence="4" id="KW-1185">Reference proteome</keyword>
<evidence type="ECO:0000313" key="1">
    <source>
        <dbReference type="EMBL" id="CAF4983443.1"/>
    </source>
</evidence>
<dbReference type="EMBL" id="CAJOBP010103928">
    <property type="protein sequence ID" value="CAF4983914.1"/>
    <property type="molecule type" value="Genomic_DNA"/>
</dbReference>
<dbReference type="AlphaFoldDB" id="A0A821ZJE8"/>
<organism evidence="2 4">
    <name type="scientific">Rotaria socialis</name>
    <dbReference type="NCBI Taxonomy" id="392032"/>
    <lineage>
        <taxon>Eukaryota</taxon>
        <taxon>Metazoa</taxon>
        <taxon>Spiralia</taxon>
        <taxon>Gnathifera</taxon>
        <taxon>Rotifera</taxon>
        <taxon>Eurotatoria</taxon>
        <taxon>Bdelloidea</taxon>
        <taxon>Philodinida</taxon>
        <taxon>Philodinidae</taxon>
        <taxon>Rotaria</taxon>
    </lineage>
</organism>